<name>A0A3R7PA54_9TRYP</name>
<dbReference type="InterPro" id="IPR013780">
    <property type="entry name" value="Glyco_hydro_b"/>
</dbReference>
<dbReference type="SUPFAM" id="SSF101601">
    <property type="entry name" value="Smp-1-like"/>
    <property type="match status" value="1"/>
</dbReference>
<dbReference type="Pfam" id="PF09149">
    <property type="entry name" value="DUF1935"/>
    <property type="match status" value="1"/>
</dbReference>
<dbReference type="InterPro" id="IPR036310">
    <property type="entry name" value="Smp-1-like_sf"/>
</dbReference>
<evidence type="ECO:0000259" key="1">
    <source>
        <dbReference type="Pfam" id="PF09149"/>
    </source>
</evidence>
<dbReference type="InterPro" id="IPR015232">
    <property type="entry name" value="DUF1935"/>
</dbReference>
<dbReference type="AlphaFoldDB" id="A0A3R7PA54"/>
<dbReference type="Gene3D" id="2.60.40.1180">
    <property type="entry name" value="Golgi alpha-mannosidase II"/>
    <property type="match status" value="1"/>
</dbReference>
<dbReference type="OrthoDB" id="277819at2759"/>
<keyword evidence="3" id="KW-1185">Reference proteome</keyword>
<dbReference type="PANTHER" id="PTHR47047">
    <property type="entry name" value="PUTATIVE-RELATED-RELATED"/>
    <property type="match status" value="1"/>
</dbReference>
<dbReference type="PANTHER" id="PTHR47047:SF3">
    <property type="entry name" value="PUTATIVE-RELATED"/>
    <property type="match status" value="1"/>
</dbReference>
<evidence type="ECO:0000313" key="2">
    <source>
        <dbReference type="EMBL" id="RNF20129.1"/>
    </source>
</evidence>
<comment type="caution">
    <text evidence="2">The sequence shown here is derived from an EMBL/GenBank/DDBJ whole genome shotgun (WGS) entry which is preliminary data.</text>
</comment>
<evidence type="ECO:0000313" key="3">
    <source>
        <dbReference type="Proteomes" id="UP000284403"/>
    </source>
</evidence>
<gene>
    <name evidence="2" type="ORF">Tco025E_03874</name>
</gene>
<organism evidence="2 3">
    <name type="scientific">Trypanosoma conorhini</name>
    <dbReference type="NCBI Taxonomy" id="83891"/>
    <lineage>
        <taxon>Eukaryota</taxon>
        <taxon>Discoba</taxon>
        <taxon>Euglenozoa</taxon>
        <taxon>Kinetoplastea</taxon>
        <taxon>Metakinetoplastina</taxon>
        <taxon>Trypanosomatida</taxon>
        <taxon>Trypanosomatidae</taxon>
        <taxon>Trypanosoma</taxon>
    </lineage>
</organism>
<dbReference type="Proteomes" id="UP000284403">
    <property type="component" value="Unassembled WGS sequence"/>
</dbReference>
<protein>
    <submittedName>
        <fullName evidence="2">Calpain-like cysteine peptidase</fullName>
    </submittedName>
</protein>
<dbReference type="GeneID" id="40317485"/>
<reference evidence="2 3" key="1">
    <citation type="journal article" date="2018" name="BMC Genomics">
        <title>Genomic comparison of Trypanosoma conorhini and Trypanosoma rangeli to Trypanosoma cruzi strains of high and low virulence.</title>
        <authorList>
            <person name="Bradwell K.R."/>
            <person name="Koparde V.N."/>
            <person name="Matveyev A.V."/>
            <person name="Serrano M.G."/>
            <person name="Alves J.M."/>
            <person name="Parikh H."/>
            <person name="Huang B."/>
            <person name="Lee V."/>
            <person name="Espinosa-Alvarez O."/>
            <person name="Ortiz P.A."/>
            <person name="Costa-Martins A.G."/>
            <person name="Teixeira M.M."/>
            <person name="Buck G.A."/>
        </authorList>
    </citation>
    <scope>NUCLEOTIDE SEQUENCE [LARGE SCALE GENOMIC DNA]</scope>
    <source>
        <strain evidence="2 3">025E</strain>
    </source>
</reference>
<accession>A0A3R7PA54</accession>
<proteinExistence type="predicted"/>
<feature type="domain" description="DUF1935" evidence="1">
    <location>
        <begin position="15"/>
        <end position="120"/>
    </location>
</feature>
<dbReference type="RefSeq" id="XP_029229093.1">
    <property type="nucleotide sequence ID" value="XM_029370791.1"/>
</dbReference>
<sequence length="150" mass="16898">MGCFSSKPKETAEGFLNGQPSEAFPYDDIRKCTERDNGLLFRLVNNSKKQWAFYNDSKIYEFHVTVNFSSQSNVEPLGDTTVVRDPNDGRLVAKAIVYPGLTEPFVQGDVDGFDAEYQAVVLTEEYKKKKAQLKAKKHAAEANDDLEEVH</sequence>
<dbReference type="EMBL" id="MKKU01000187">
    <property type="protein sequence ID" value="RNF20129.1"/>
    <property type="molecule type" value="Genomic_DNA"/>
</dbReference>